<evidence type="ECO:0000256" key="3">
    <source>
        <dbReference type="PROSITE-ProRule" id="PRU00023"/>
    </source>
</evidence>
<dbReference type="Pfam" id="PF12796">
    <property type="entry name" value="Ank_2"/>
    <property type="match status" value="1"/>
</dbReference>
<dbReference type="Proteomes" id="UP001447188">
    <property type="component" value="Unassembled WGS sequence"/>
</dbReference>
<keyword evidence="6" id="KW-1185">Reference proteome</keyword>
<comment type="caution">
    <text evidence="5">The sequence shown here is derived from an EMBL/GenBank/DDBJ whole genome shotgun (WGS) entry which is preliminary data.</text>
</comment>
<dbReference type="PROSITE" id="PS50181">
    <property type="entry name" value="FBOX"/>
    <property type="match status" value="1"/>
</dbReference>
<dbReference type="SUPFAM" id="SSF81383">
    <property type="entry name" value="F-box domain"/>
    <property type="match status" value="1"/>
</dbReference>
<sequence length="405" mass="44408">MTNLLIHDASAFNVIPLYHHLPPLQKIFTTISTIMHLMNLPTELLYTIADYLHLRDHSALTLVSRHFASALQPPLLSRLRTLPLIDGNYALLALHWAAASANLPLLRNILETVPNITVINITPVATPRRRYPPSPRAHNTPGPCPPETWSWISACGPCVRLFHSAASNRSRWSRRGLTSAEYAIRNNHHALLRLALVARPGREYAQTILRHAARHGPFHALEVALPVFRERFGVVAWEEARQEALQVAVESNGTRFFLRSGENLDTKDGAGRTLLHRVVAGLVLGEGAGEGLPNLELVRTLLLKEADVNAVDGEGATALHVAAGLAHVDVVELLLRAGANVDARDAEGCVAVHRVLRGTGEAKWEVTELLRVHGADFGVVDNVGVVARDLMEAPREMRSSRRGNA</sequence>
<organism evidence="5 6">
    <name type="scientific">Discina gigas</name>
    <dbReference type="NCBI Taxonomy" id="1032678"/>
    <lineage>
        <taxon>Eukaryota</taxon>
        <taxon>Fungi</taxon>
        <taxon>Dikarya</taxon>
        <taxon>Ascomycota</taxon>
        <taxon>Pezizomycotina</taxon>
        <taxon>Pezizomycetes</taxon>
        <taxon>Pezizales</taxon>
        <taxon>Discinaceae</taxon>
        <taxon>Discina</taxon>
    </lineage>
</organism>
<evidence type="ECO:0000256" key="2">
    <source>
        <dbReference type="ARBA" id="ARBA00023043"/>
    </source>
</evidence>
<dbReference type="PROSITE" id="PS50297">
    <property type="entry name" value="ANK_REP_REGION"/>
    <property type="match status" value="1"/>
</dbReference>
<evidence type="ECO:0000313" key="6">
    <source>
        <dbReference type="Proteomes" id="UP001447188"/>
    </source>
</evidence>
<name>A0ABR3GF46_9PEZI</name>
<dbReference type="InterPro" id="IPR036047">
    <property type="entry name" value="F-box-like_dom_sf"/>
</dbReference>
<dbReference type="InterPro" id="IPR036770">
    <property type="entry name" value="Ankyrin_rpt-contain_sf"/>
</dbReference>
<dbReference type="InterPro" id="IPR002110">
    <property type="entry name" value="Ankyrin_rpt"/>
</dbReference>
<protein>
    <recommendedName>
        <fullName evidence="4">F-box domain-containing protein</fullName>
    </recommendedName>
</protein>
<keyword evidence="2 3" id="KW-0040">ANK repeat</keyword>
<reference evidence="5 6" key="1">
    <citation type="submission" date="2024-02" db="EMBL/GenBank/DDBJ databases">
        <title>Discinaceae phylogenomics.</title>
        <authorList>
            <person name="Dirks A.C."/>
            <person name="James T.Y."/>
        </authorList>
    </citation>
    <scope>NUCLEOTIDE SEQUENCE [LARGE SCALE GENOMIC DNA]</scope>
    <source>
        <strain evidence="5 6">ACD0624</strain>
    </source>
</reference>
<dbReference type="EMBL" id="JBBBZM010000095">
    <property type="protein sequence ID" value="KAL0634418.1"/>
    <property type="molecule type" value="Genomic_DNA"/>
</dbReference>
<dbReference type="Gene3D" id="1.25.40.20">
    <property type="entry name" value="Ankyrin repeat-containing domain"/>
    <property type="match status" value="1"/>
</dbReference>
<dbReference type="SUPFAM" id="SSF48403">
    <property type="entry name" value="Ankyrin repeat"/>
    <property type="match status" value="1"/>
</dbReference>
<feature type="domain" description="F-box" evidence="4">
    <location>
        <begin position="34"/>
        <end position="82"/>
    </location>
</feature>
<dbReference type="InterPro" id="IPR001810">
    <property type="entry name" value="F-box_dom"/>
</dbReference>
<dbReference type="Pfam" id="PF00646">
    <property type="entry name" value="F-box"/>
    <property type="match status" value="1"/>
</dbReference>
<keyword evidence="1" id="KW-0677">Repeat</keyword>
<dbReference type="SMART" id="SM00248">
    <property type="entry name" value="ANK"/>
    <property type="match status" value="4"/>
</dbReference>
<proteinExistence type="predicted"/>
<evidence type="ECO:0000259" key="4">
    <source>
        <dbReference type="PROSITE" id="PS50181"/>
    </source>
</evidence>
<dbReference type="PROSITE" id="PS50088">
    <property type="entry name" value="ANK_REPEAT"/>
    <property type="match status" value="1"/>
</dbReference>
<evidence type="ECO:0000256" key="1">
    <source>
        <dbReference type="ARBA" id="ARBA00022737"/>
    </source>
</evidence>
<accession>A0ABR3GF46</accession>
<feature type="repeat" description="ANK" evidence="3">
    <location>
        <begin position="314"/>
        <end position="346"/>
    </location>
</feature>
<gene>
    <name evidence="5" type="ORF">Q9L58_006666</name>
</gene>
<evidence type="ECO:0000313" key="5">
    <source>
        <dbReference type="EMBL" id="KAL0634418.1"/>
    </source>
</evidence>
<dbReference type="PANTHER" id="PTHR24171">
    <property type="entry name" value="ANKYRIN REPEAT DOMAIN-CONTAINING PROTEIN 39-RELATED"/>
    <property type="match status" value="1"/>
</dbReference>